<protein>
    <recommendedName>
        <fullName evidence="3">Wings apart-like protein C-terminal domain-containing protein</fullName>
    </recommendedName>
</protein>
<dbReference type="InterPro" id="IPR022771">
    <property type="entry name" value="WAPL_C"/>
</dbReference>
<evidence type="ECO:0000313" key="4">
    <source>
        <dbReference type="EnsemblPlants" id="Kaladp0095s0313.1.v1.1"/>
    </source>
</evidence>
<dbReference type="AlphaFoldDB" id="A0A7N0UZH3"/>
<dbReference type="InterPro" id="IPR011989">
    <property type="entry name" value="ARM-like"/>
</dbReference>
<evidence type="ECO:0000256" key="2">
    <source>
        <dbReference type="SAM" id="MobiDB-lite"/>
    </source>
</evidence>
<dbReference type="Gramene" id="Kaladp0095s0313.1.v1.1">
    <property type="protein sequence ID" value="Kaladp0095s0313.1.v1.1"/>
    <property type="gene ID" value="Kaladp0095s0313.v1.1"/>
</dbReference>
<dbReference type="Gene3D" id="1.25.10.10">
    <property type="entry name" value="Leucine-rich Repeat Variant"/>
    <property type="match status" value="2"/>
</dbReference>
<dbReference type="PANTHER" id="PTHR22100:SF13">
    <property type="entry name" value="WINGS APART-LIKE PROTEIN HOMOLOG"/>
    <property type="match status" value="1"/>
</dbReference>
<feature type="compositionally biased region" description="Low complexity" evidence="2">
    <location>
        <begin position="530"/>
        <end position="541"/>
    </location>
</feature>
<dbReference type="OMA" id="DFEPSKW"/>
<dbReference type="PANTHER" id="PTHR22100">
    <property type="entry name" value="WINGS APART-LIKE PROTEIN HOMOLOG"/>
    <property type="match status" value="1"/>
</dbReference>
<dbReference type="InterPro" id="IPR039874">
    <property type="entry name" value="WAPL"/>
</dbReference>
<feature type="compositionally biased region" description="Basic and acidic residues" evidence="2">
    <location>
        <begin position="95"/>
        <end position="105"/>
    </location>
</feature>
<feature type="region of interest" description="Disordered" evidence="2">
    <location>
        <begin position="77"/>
        <end position="105"/>
    </location>
</feature>
<proteinExistence type="inferred from homology"/>
<sequence length="875" mass="96525">MIVRKYGRRNRGIARTCSDAAAGGFDDVVDDDVFVDSLSQDSQIEFNQFSSQDSSHLWSLDSELYVSNSELALGQSSQVDWENGDARKSKKAKNGKRENSGGNKEAKIVMFPSTATLMETQEGGEMMEHEDEVYFALDGLRKGQPMRIRRASLLALLSISATAQQRRLLRIQGMTKSIVDRILELNSDDTSSNLAAATLLYILTIDGQDEYLLESHHCIRYLLKLLKPLTPAIEVRAPSIGSKLAAFRKEADTLRDAAKILDSNSDTITNKVYETLVNCKELEPMTGDGEQLRRPELSPKWVALLTLEKACVSKISIEDSGSIKKSGGIFKERLRELGGLDSVFEVAADCYCNMEGCLKKGSLSNQESRDSEDLHCLMLLLKCLKIMENATFLSKDNQSHLLEMKRRLNCHKETMSFVQLILHIIRILSGLSLLRKPSAIIDLDKEASSAILGILQAFDDPELIDFEDCKESNTHSSRLSCRGETSLPEKFVTMSQNSHRTSDTQTYPISSSNASSLSETDTYSLKLRISSSTSGSCSGRTKSSDPMADDDDLGFGKKPAVAVGGRSKVEDSDDPFAFDEDDFEPTRWDVLSQNKAKKAQKGKTSRKLKNEIRSELIMSQQVSSNDVYSRPQSSFSAKFDKEHFSFIADCLLSAVKVLMNLSNDNPIGCRQIAAHGGLESLSSLIASHFPLFDSPPPSLPKLSLDDDQSTKHLSDQDIDFLVAILGLLVNLVEKDSRNRSQLAATSILVPTSNEMGDKATKDVIPMLCSIFLANQGASEAAAEEQMTLNDEAALIQGEKEAEKMIIEAYSALLLAFLSTDSKTIHDAIAAFLPNHNLASLVPVLEKFVEFHLALDMISPETHTAVSEVIESCRVW</sequence>
<dbReference type="EnsemblPlants" id="Kaladp0095s0313.1.v1.1">
    <property type="protein sequence ID" value="Kaladp0095s0313.1.v1.1"/>
    <property type="gene ID" value="Kaladp0095s0313.v1.1"/>
</dbReference>
<organism evidence="4 5">
    <name type="scientific">Kalanchoe fedtschenkoi</name>
    <name type="common">Lavender scallops</name>
    <name type="synonym">South American air plant</name>
    <dbReference type="NCBI Taxonomy" id="63787"/>
    <lineage>
        <taxon>Eukaryota</taxon>
        <taxon>Viridiplantae</taxon>
        <taxon>Streptophyta</taxon>
        <taxon>Embryophyta</taxon>
        <taxon>Tracheophyta</taxon>
        <taxon>Spermatophyta</taxon>
        <taxon>Magnoliopsida</taxon>
        <taxon>eudicotyledons</taxon>
        <taxon>Gunneridae</taxon>
        <taxon>Pentapetalae</taxon>
        <taxon>Saxifragales</taxon>
        <taxon>Crassulaceae</taxon>
        <taxon>Kalanchoe</taxon>
    </lineage>
</organism>
<feature type="domain" description="Wings apart-like protein C-terminal" evidence="3">
    <location>
        <begin position="116"/>
        <end position="737"/>
    </location>
</feature>
<reference evidence="4" key="1">
    <citation type="submission" date="2021-01" db="UniProtKB">
        <authorList>
            <consortium name="EnsemblPlants"/>
        </authorList>
    </citation>
    <scope>IDENTIFICATION</scope>
</reference>
<evidence type="ECO:0000313" key="5">
    <source>
        <dbReference type="Proteomes" id="UP000594263"/>
    </source>
</evidence>
<evidence type="ECO:0000259" key="3">
    <source>
        <dbReference type="Pfam" id="PF07814"/>
    </source>
</evidence>
<name>A0A7N0UZH3_KALFE</name>
<dbReference type="FunFam" id="1.25.10.10:FF:000519">
    <property type="entry name" value="WAPL (Wings apart-like protein regulation of heterochromatin) protein"/>
    <property type="match status" value="1"/>
</dbReference>
<accession>A0A7N0UZH3</accession>
<evidence type="ECO:0000256" key="1">
    <source>
        <dbReference type="ARBA" id="ARBA00006854"/>
    </source>
</evidence>
<dbReference type="Proteomes" id="UP000594263">
    <property type="component" value="Unplaced"/>
</dbReference>
<feature type="region of interest" description="Disordered" evidence="2">
    <location>
        <begin position="493"/>
        <end position="516"/>
    </location>
</feature>
<comment type="similarity">
    <text evidence="1">Belongs to the WAPL family.</text>
</comment>
<feature type="region of interest" description="Disordered" evidence="2">
    <location>
        <begin position="530"/>
        <end position="559"/>
    </location>
</feature>
<dbReference type="Pfam" id="PF07814">
    <property type="entry name" value="WAPL"/>
    <property type="match status" value="1"/>
</dbReference>
<keyword evidence="5" id="KW-1185">Reference proteome</keyword>